<dbReference type="Pfam" id="PF14516">
    <property type="entry name" value="AAA_35"/>
    <property type="match status" value="1"/>
</dbReference>
<dbReference type="InterPro" id="IPR027417">
    <property type="entry name" value="P-loop_NTPase"/>
</dbReference>
<name>A0ABV0JE41_9CYAN</name>
<organism evidence="1 2">
    <name type="scientific">Trichocoleus desertorum GB2-A4</name>
    <dbReference type="NCBI Taxonomy" id="2933944"/>
    <lineage>
        <taxon>Bacteria</taxon>
        <taxon>Bacillati</taxon>
        <taxon>Cyanobacteriota</taxon>
        <taxon>Cyanophyceae</taxon>
        <taxon>Leptolyngbyales</taxon>
        <taxon>Trichocoleusaceae</taxon>
        <taxon>Trichocoleus</taxon>
    </lineage>
</organism>
<dbReference type="Gene3D" id="3.40.50.300">
    <property type="entry name" value="P-loop containing nucleotide triphosphate hydrolases"/>
    <property type="match status" value="1"/>
</dbReference>
<sequence length="430" mass="48780">MSQEVGDQAAREFAVGFYDALASGRSIEFAYDYGCTSISMEGIPEELNPVLKKQSEILAEPEPVQEVNEGSEALPLVALEASRSLQMVSSSFLETPEGSVSLDSPLYVERPPIESSCYQEILKPGALIRVKAPRQMGKSSLMQRILYQAEQQGHRVVYLNLQSVDSEFLNNIDQFLQWFCASVANELNLDDRLSELWKGVLGSKNKCTNYFHRYLFTTLNEPLTLGLDEVDQVFQHLEVAQDFFGLLRFWHEKSKNDPTWQKFRLVIAHSREVYIPLNINQSPFNVGLPIELPELNQTQVSDLVQRHGLGWSSSEIDQLRSMVDGHPYLVRRALYEIAKGNLTLEKFLAIAPTEEGLYSDHLRRHLENLRNDPQLEAAMKQVVMAEGPVRIESSLGFKLHSMGLVERQGNDVLPLCNLYQIYFRDRLGVG</sequence>
<reference evidence="1 2" key="1">
    <citation type="submission" date="2022-04" db="EMBL/GenBank/DDBJ databases">
        <title>Positive selection, recombination, and allopatry shape intraspecific diversity of widespread and dominant cyanobacteria.</title>
        <authorList>
            <person name="Wei J."/>
            <person name="Shu W."/>
            <person name="Hu C."/>
        </authorList>
    </citation>
    <scope>NUCLEOTIDE SEQUENCE [LARGE SCALE GENOMIC DNA]</scope>
    <source>
        <strain evidence="1 2">GB2-A4</strain>
    </source>
</reference>
<dbReference type="RefSeq" id="WP_199299335.1">
    <property type="nucleotide sequence ID" value="NZ_JAMPKM010000018.1"/>
</dbReference>
<gene>
    <name evidence="1" type="ORF">NC998_23215</name>
</gene>
<proteinExistence type="predicted"/>
<dbReference type="Proteomes" id="UP001464891">
    <property type="component" value="Unassembled WGS sequence"/>
</dbReference>
<comment type="caution">
    <text evidence="1">The sequence shown here is derived from an EMBL/GenBank/DDBJ whole genome shotgun (WGS) entry which is preliminary data.</text>
</comment>
<accession>A0ABV0JE41</accession>
<dbReference type="SUPFAM" id="SSF52540">
    <property type="entry name" value="P-loop containing nucleoside triphosphate hydrolases"/>
    <property type="match status" value="1"/>
</dbReference>
<evidence type="ECO:0000313" key="1">
    <source>
        <dbReference type="EMBL" id="MEP0820020.1"/>
    </source>
</evidence>
<dbReference type="EMBL" id="JAMPKM010000018">
    <property type="protein sequence ID" value="MEP0820020.1"/>
    <property type="molecule type" value="Genomic_DNA"/>
</dbReference>
<protein>
    <submittedName>
        <fullName evidence="1">AAA-like domain-containing protein</fullName>
    </submittedName>
</protein>
<keyword evidence="2" id="KW-1185">Reference proteome</keyword>
<evidence type="ECO:0000313" key="2">
    <source>
        <dbReference type="Proteomes" id="UP001464891"/>
    </source>
</evidence>